<keyword evidence="3" id="KW-0998">Cell outer membrane</keyword>
<dbReference type="RefSeq" id="WP_194738178.1">
    <property type="nucleotide sequence ID" value="NZ_JADKYY010000001.1"/>
</dbReference>
<comment type="subcellular location">
    <subcellularLocation>
        <location evidence="1">Cell outer membrane</location>
    </subcellularLocation>
</comment>
<dbReference type="EMBL" id="JADKYY010000001">
    <property type="protein sequence ID" value="MBF5026243.1"/>
    <property type="molecule type" value="Genomic_DNA"/>
</dbReference>
<keyword evidence="5" id="KW-1185">Reference proteome</keyword>
<evidence type="ECO:0000313" key="4">
    <source>
        <dbReference type="EMBL" id="MBF5026243.1"/>
    </source>
</evidence>
<evidence type="ECO:0000256" key="2">
    <source>
        <dbReference type="ARBA" id="ARBA00023136"/>
    </source>
</evidence>
<sequence length="593" mass="66600">MKKALPTYLSLATFLIMGYSYGQIGEERLILDKQREPEVNKIDKKKTSVERIKNYPPEEKNAVPIEYQIENVPAISDFKTSLIQGRDITPTIKQDYKNNYFRIGYGNYARILADGNLSAALDEKTDVGLDMHFLSTDGLKKLYPWNSSASDAKIGGYLNSYAEKGKFNLSADYGFKDYNYYGIYAMQPDSGIDLTQKTNVIGVRGHYDFYSNEILNDARLETGFLSDHFDAKESHISAGINLSKHGVALGGEEFLLNADLGLGVESLSNEFLLASRSENKLVNLAITPSITLARGESYLRLGAGFDFLSSQYSTVNTPGSTNDKTYWFPQGELLIAAAPEFKFFAGVRGGVHIHSYADMLEENPFLLSDQQTKSTIEKYHVYFGLKGDLLENLKYEFKGGFGKLLDAQYFRANSLLDNNYTLNRSAYNFANTFSAAYSDADLSEVTLQVQYFPFANLALDALVEYQKYKLPDGMQIYYKPEVVSSLGGRYTLLDNKLDLGARILLSSARYTNAFTIGSEPADPMQEAMRYTWTQVENEKLEGFVDMNVSAEYRIHKNFSIFALGNNLLNNNYQQFKGYKVLGAQVMGGVKIIF</sequence>
<evidence type="ECO:0000256" key="3">
    <source>
        <dbReference type="ARBA" id="ARBA00023237"/>
    </source>
</evidence>
<comment type="caution">
    <text evidence="4">The sequence shown here is derived from an EMBL/GenBank/DDBJ whole genome shotgun (WGS) entry which is preliminary data.</text>
</comment>
<dbReference type="GO" id="GO:0009279">
    <property type="term" value="C:cell outer membrane"/>
    <property type="evidence" value="ECO:0007669"/>
    <property type="project" value="UniProtKB-SubCell"/>
</dbReference>
<protein>
    <submittedName>
        <fullName evidence="4">TonB-dependent receptor</fullName>
    </submittedName>
</protein>
<gene>
    <name evidence="4" type="ORF">IC612_00325</name>
</gene>
<dbReference type="AlphaFoldDB" id="A0A931E8Q5"/>
<name>A0A931E8Q5_9FLAO</name>
<proteinExistence type="predicted"/>
<dbReference type="Proteomes" id="UP000694480">
    <property type="component" value="Unassembled WGS sequence"/>
</dbReference>
<keyword evidence="4" id="KW-0675">Receptor</keyword>
<dbReference type="InterPro" id="IPR036942">
    <property type="entry name" value="Beta-barrel_TonB_sf"/>
</dbReference>
<reference evidence="4" key="1">
    <citation type="submission" date="2020-11" db="EMBL/GenBank/DDBJ databases">
        <title>Genome seq and assembly of Planobacterium sp.</title>
        <authorList>
            <person name="Chhetri G."/>
        </authorList>
    </citation>
    <scope>NUCLEOTIDE SEQUENCE</scope>
    <source>
        <strain evidence="4">GCR5</strain>
    </source>
</reference>
<evidence type="ECO:0000313" key="5">
    <source>
        <dbReference type="Proteomes" id="UP000694480"/>
    </source>
</evidence>
<keyword evidence="2" id="KW-0472">Membrane</keyword>
<dbReference type="SUPFAM" id="SSF56935">
    <property type="entry name" value="Porins"/>
    <property type="match status" value="1"/>
</dbReference>
<dbReference type="Gene3D" id="2.40.170.20">
    <property type="entry name" value="TonB-dependent receptor, beta-barrel domain"/>
    <property type="match status" value="1"/>
</dbReference>
<organism evidence="4 5">
    <name type="scientific">Planobacterium oryzisoli</name>
    <dbReference type="NCBI Taxonomy" id="2771435"/>
    <lineage>
        <taxon>Bacteria</taxon>
        <taxon>Pseudomonadati</taxon>
        <taxon>Bacteroidota</taxon>
        <taxon>Flavobacteriia</taxon>
        <taxon>Flavobacteriales</taxon>
        <taxon>Weeksellaceae</taxon>
        <taxon>Chryseobacterium group</taxon>
        <taxon>Chryseobacterium</taxon>
    </lineage>
</organism>
<accession>A0A931E8Q5</accession>
<evidence type="ECO:0000256" key="1">
    <source>
        <dbReference type="ARBA" id="ARBA00004442"/>
    </source>
</evidence>